<keyword evidence="4 6" id="KW-1133">Transmembrane helix</keyword>
<feature type="transmembrane region" description="Helical" evidence="6">
    <location>
        <begin position="192"/>
        <end position="210"/>
    </location>
</feature>
<sequence>MNQLTKPRLSTLQVFNMSLGFLGIQIGFALQNGNASRILQTFGADVEHLSLFWLAAPLTGMIVQPLVGHYSDRTWGRLGRRRPYFLTGALLTAIALLLMPNAAVLTTILPPLIIGAGMLMVMDASINVTMEPFRALVADNLPNEQRSKGFSVQSFLIGVGAVVGSWLPYVLAEFLGVSKLAAEGHLPDNVVFSFYIGAFILMMSVMWTVVTTKEYTPAELNAFEKSENRTTINQKNIRGLTAILNDLKQMPKAMKQLGLVQFFSWFALFSMWVFSTPAIAEHVYSVKVGDSSSIDFANASNWVGVLFGIYNAVSALYALVLPRIAKYFGQSATHAISLSLGGFALLSIFFIRDPYLLTLPMLGIGIAWASILAMPYAILSANLPANKMGVYMGIFNIFITFPQIINGLCIGYIIKYVFNGKAVYALILAGFFMLFAAISVLKIKGNAQD</sequence>
<dbReference type="InterPro" id="IPR020846">
    <property type="entry name" value="MFS_dom"/>
</dbReference>
<feature type="transmembrane region" description="Helical" evidence="6">
    <location>
        <begin position="257"/>
        <end position="279"/>
    </location>
</feature>
<evidence type="ECO:0000256" key="5">
    <source>
        <dbReference type="ARBA" id="ARBA00023136"/>
    </source>
</evidence>
<evidence type="ECO:0000256" key="3">
    <source>
        <dbReference type="ARBA" id="ARBA00022692"/>
    </source>
</evidence>
<gene>
    <name evidence="8" type="ORF">ACFS6J_01485</name>
</gene>
<reference evidence="9" key="1">
    <citation type="journal article" date="2019" name="Int. J. Syst. Evol. Microbiol.">
        <title>The Global Catalogue of Microorganisms (GCM) 10K type strain sequencing project: providing services to taxonomists for standard genome sequencing and annotation.</title>
        <authorList>
            <consortium name="The Broad Institute Genomics Platform"/>
            <consortium name="The Broad Institute Genome Sequencing Center for Infectious Disease"/>
            <person name="Wu L."/>
            <person name="Ma J."/>
        </authorList>
    </citation>
    <scope>NUCLEOTIDE SEQUENCE [LARGE SCALE GENOMIC DNA]</scope>
    <source>
        <strain evidence="9">KCTC 23098</strain>
    </source>
</reference>
<evidence type="ECO:0000313" key="8">
    <source>
        <dbReference type="EMBL" id="MFD2960439.1"/>
    </source>
</evidence>
<feature type="transmembrane region" description="Helical" evidence="6">
    <location>
        <begin position="150"/>
        <end position="172"/>
    </location>
</feature>
<dbReference type="Proteomes" id="UP001597560">
    <property type="component" value="Unassembled WGS sequence"/>
</dbReference>
<dbReference type="RefSeq" id="WP_013667149.1">
    <property type="nucleotide sequence ID" value="NZ_JBHUPA010000001.1"/>
</dbReference>
<keyword evidence="3 6" id="KW-0812">Transmembrane</keyword>
<feature type="transmembrane region" description="Helical" evidence="6">
    <location>
        <begin position="422"/>
        <end position="441"/>
    </location>
</feature>
<keyword evidence="2" id="KW-0813">Transport</keyword>
<feature type="transmembrane region" description="Helical" evidence="6">
    <location>
        <begin position="332"/>
        <end position="351"/>
    </location>
</feature>
<keyword evidence="5 6" id="KW-0472">Membrane</keyword>
<comment type="caution">
    <text evidence="8">The sequence shown here is derived from an EMBL/GenBank/DDBJ whole genome shotgun (WGS) entry which is preliminary data.</text>
</comment>
<accession>A0ABW6AWI1</accession>
<feature type="transmembrane region" description="Helical" evidence="6">
    <location>
        <begin position="357"/>
        <end position="378"/>
    </location>
</feature>
<evidence type="ECO:0000313" key="9">
    <source>
        <dbReference type="Proteomes" id="UP001597560"/>
    </source>
</evidence>
<feature type="transmembrane region" description="Helical" evidence="6">
    <location>
        <begin position="83"/>
        <end position="102"/>
    </location>
</feature>
<dbReference type="InterPro" id="IPR036259">
    <property type="entry name" value="MFS_trans_sf"/>
</dbReference>
<dbReference type="Pfam" id="PF07690">
    <property type="entry name" value="MFS_1"/>
    <property type="match status" value="1"/>
</dbReference>
<evidence type="ECO:0000256" key="4">
    <source>
        <dbReference type="ARBA" id="ARBA00022989"/>
    </source>
</evidence>
<name>A0ABW6AWI1_9SPHI</name>
<feature type="transmembrane region" description="Helical" evidence="6">
    <location>
        <begin position="12"/>
        <end position="30"/>
    </location>
</feature>
<organism evidence="8 9">
    <name type="scientific">Olivibacter jilunii</name>
    <dbReference type="NCBI Taxonomy" id="985016"/>
    <lineage>
        <taxon>Bacteria</taxon>
        <taxon>Pseudomonadati</taxon>
        <taxon>Bacteroidota</taxon>
        <taxon>Sphingobacteriia</taxon>
        <taxon>Sphingobacteriales</taxon>
        <taxon>Sphingobacteriaceae</taxon>
        <taxon>Olivibacter</taxon>
    </lineage>
</organism>
<dbReference type="PANTHER" id="PTHR19432">
    <property type="entry name" value="SUGAR TRANSPORTER"/>
    <property type="match status" value="1"/>
</dbReference>
<protein>
    <submittedName>
        <fullName evidence="8">MFS transporter</fullName>
    </submittedName>
</protein>
<dbReference type="EMBL" id="JBHUPA010000001">
    <property type="protein sequence ID" value="MFD2960439.1"/>
    <property type="molecule type" value="Genomic_DNA"/>
</dbReference>
<keyword evidence="9" id="KW-1185">Reference proteome</keyword>
<evidence type="ECO:0000256" key="2">
    <source>
        <dbReference type="ARBA" id="ARBA00022448"/>
    </source>
</evidence>
<feature type="transmembrane region" description="Helical" evidence="6">
    <location>
        <begin position="390"/>
        <end position="416"/>
    </location>
</feature>
<evidence type="ECO:0000256" key="6">
    <source>
        <dbReference type="SAM" id="Phobius"/>
    </source>
</evidence>
<evidence type="ECO:0000259" key="7">
    <source>
        <dbReference type="PROSITE" id="PS50850"/>
    </source>
</evidence>
<evidence type="ECO:0000256" key="1">
    <source>
        <dbReference type="ARBA" id="ARBA00004141"/>
    </source>
</evidence>
<dbReference type="PROSITE" id="PS50850">
    <property type="entry name" value="MFS"/>
    <property type="match status" value="1"/>
</dbReference>
<dbReference type="SUPFAM" id="SSF103473">
    <property type="entry name" value="MFS general substrate transporter"/>
    <property type="match status" value="1"/>
</dbReference>
<dbReference type="InterPro" id="IPR011701">
    <property type="entry name" value="MFS"/>
</dbReference>
<proteinExistence type="predicted"/>
<feature type="domain" description="Major facilitator superfamily (MFS) profile" evidence="7">
    <location>
        <begin position="11"/>
        <end position="448"/>
    </location>
</feature>
<feature type="transmembrane region" description="Helical" evidence="6">
    <location>
        <begin position="50"/>
        <end position="71"/>
    </location>
</feature>
<dbReference type="PANTHER" id="PTHR19432:SF35">
    <property type="entry name" value="SOLUTE CARRIER FAMILY 45 MEMBER 3 ISOFORM X1"/>
    <property type="match status" value="1"/>
</dbReference>
<feature type="transmembrane region" description="Helical" evidence="6">
    <location>
        <begin position="108"/>
        <end position="129"/>
    </location>
</feature>
<comment type="subcellular location">
    <subcellularLocation>
        <location evidence="1">Membrane</location>
        <topology evidence="1">Multi-pass membrane protein</topology>
    </subcellularLocation>
</comment>
<feature type="transmembrane region" description="Helical" evidence="6">
    <location>
        <begin position="299"/>
        <end position="320"/>
    </location>
</feature>
<dbReference type="Gene3D" id="1.20.1250.20">
    <property type="entry name" value="MFS general substrate transporter like domains"/>
    <property type="match status" value="1"/>
</dbReference>